<feature type="chain" id="PRO_5030758781" evidence="1">
    <location>
        <begin position="29"/>
        <end position="176"/>
    </location>
</feature>
<accession>A0A7W8NMT0</accession>
<evidence type="ECO:0000313" key="6">
    <source>
        <dbReference type="Proteomes" id="UP000619376"/>
    </source>
</evidence>
<dbReference type="EMBL" id="BNAJ01000003">
    <property type="protein sequence ID" value="GHF40468.1"/>
    <property type="molecule type" value="Genomic_DNA"/>
</dbReference>
<evidence type="ECO:0000259" key="2">
    <source>
        <dbReference type="Pfam" id="PF05229"/>
    </source>
</evidence>
<sequence>MPLNPLKTGARRHAAFLLLLCAVGGAGASQCTLQSPDLNLGTYTTPSTLDTLAGGRVTVACIKTLGDALGLDLLLTFTVSVDGTASAATPRTLGGPSGSTLAYLLTTVPPAGTGKVWGTGAGGTEVMTGQALLPAVLSLVSAQPVAVPLLYQARIPAGQTVRAGAYTGTLTVTLNF</sequence>
<reference evidence="6" key="2">
    <citation type="journal article" date="2019" name="Int. J. Syst. Evol. Microbiol.">
        <title>The Global Catalogue of Microorganisms (GCM) 10K type strain sequencing project: providing services to taxonomists for standard genome sequencing and annotation.</title>
        <authorList>
            <consortium name="The Broad Institute Genomics Platform"/>
            <consortium name="The Broad Institute Genome Sequencing Center for Infectious Disease"/>
            <person name="Wu L."/>
            <person name="Ma J."/>
        </authorList>
    </citation>
    <scope>NUCLEOTIDE SEQUENCE [LARGE SCALE GENOMIC DNA]</scope>
    <source>
        <strain evidence="6">CGMCC 1.18437</strain>
    </source>
</reference>
<evidence type="ECO:0000313" key="3">
    <source>
        <dbReference type="EMBL" id="GHF40468.1"/>
    </source>
</evidence>
<protein>
    <submittedName>
        <fullName evidence="4">Spore coat protein U-like protein</fullName>
    </submittedName>
</protein>
<comment type="caution">
    <text evidence="4">The sequence shown here is derived from an EMBL/GenBank/DDBJ whole genome shotgun (WGS) entry which is preliminary data.</text>
</comment>
<dbReference type="AlphaFoldDB" id="A0A7W8NMT0"/>
<evidence type="ECO:0000313" key="4">
    <source>
        <dbReference type="EMBL" id="MBB5376144.1"/>
    </source>
</evidence>
<dbReference type="Proteomes" id="UP000619376">
    <property type="component" value="Unassembled WGS sequence"/>
</dbReference>
<reference evidence="3" key="1">
    <citation type="journal article" date="2014" name="Int. J. Syst. Evol. Microbiol.">
        <title>Complete genome of a new Firmicutes species belonging to the dominant human colonic microbiota ('Ruminococcus bicirculans') reveals two chromosomes and a selective capacity to utilize plant glucans.</title>
        <authorList>
            <consortium name="NISC Comparative Sequencing Program"/>
            <person name="Wegmann U."/>
            <person name="Louis P."/>
            <person name="Goesmann A."/>
            <person name="Henrissat B."/>
            <person name="Duncan S.H."/>
            <person name="Flint H.J."/>
        </authorList>
    </citation>
    <scope>NUCLEOTIDE SEQUENCE</scope>
    <source>
        <strain evidence="3">CGMCC 1.18437</strain>
    </source>
</reference>
<evidence type="ECO:0000313" key="5">
    <source>
        <dbReference type="Proteomes" id="UP000539473"/>
    </source>
</evidence>
<gene>
    <name evidence="3" type="ORF">GCM10017781_16370</name>
    <name evidence="4" type="ORF">HNQ07_001601</name>
</gene>
<proteinExistence type="predicted"/>
<reference evidence="3" key="4">
    <citation type="submission" date="2024-05" db="EMBL/GenBank/DDBJ databases">
        <authorList>
            <person name="Sun Q."/>
            <person name="Zhou Y."/>
        </authorList>
    </citation>
    <scope>NUCLEOTIDE SEQUENCE</scope>
    <source>
        <strain evidence="3">CGMCC 1.18437</strain>
    </source>
</reference>
<organism evidence="4 5">
    <name type="scientific">Deinococcus metalli</name>
    <dbReference type="NCBI Taxonomy" id="1141878"/>
    <lineage>
        <taxon>Bacteria</taxon>
        <taxon>Thermotogati</taxon>
        <taxon>Deinococcota</taxon>
        <taxon>Deinococci</taxon>
        <taxon>Deinococcales</taxon>
        <taxon>Deinococcaceae</taxon>
        <taxon>Deinococcus</taxon>
    </lineage>
</organism>
<keyword evidence="4" id="KW-0167">Capsid protein</keyword>
<keyword evidence="6" id="KW-1185">Reference proteome</keyword>
<keyword evidence="4" id="KW-0946">Virion</keyword>
<dbReference type="EMBL" id="JACHFK010000003">
    <property type="protein sequence ID" value="MBB5376144.1"/>
    <property type="molecule type" value="Genomic_DNA"/>
</dbReference>
<feature type="signal peptide" evidence="1">
    <location>
        <begin position="1"/>
        <end position="28"/>
    </location>
</feature>
<dbReference type="Proteomes" id="UP000539473">
    <property type="component" value="Unassembled WGS sequence"/>
</dbReference>
<dbReference type="Pfam" id="PF05229">
    <property type="entry name" value="SCPU"/>
    <property type="match status" value="1"/>
</dbReference>
<keyword evidence="1" id="KW-0732">Signal</keyword>
<reference evidence="4 5" key="3">
    <citation type="submission" date="2020-08" db="EMBL/GenBank/DDBJ databases">
        <title>Genomic Encyclopedia of Type Strains, Phase IV (KMG-IV): sequencing the most valuable type-strain genomes for metagenomic binning, comparative biology and taxonomic classification.</title>
        <authorList>
            <person name="Goeker M."/>
        </authorList>
    </citation>
    <scope>NUCLEOTIDE SEQUENCE [LARGE SCALE GENOMIC DNA]</scope>
    <source>
        <strain evidence="4 5">DSM 27521</strain>
    </source>
</reference>
<dbReference type="InterPro" id="IPR007893">
    <property type="entry name" value="Spore_coat_U/FanG"/>
</dbReference>
<dbReference type="RefSeq" id="WP_184110441.1">
    <property type="nucleotide sequence ID" value="NZ_BNAJ01000003.1"/>
</dbReference>
<evidence type="ECO:0000256" key="1">
    <source>
        <dbReference type="SAM" id="SignalP"/>
    </source>
</evidence>
<name>A0A7W8NMT0_9DEIO</name>
<feature type="domain" description="Spore coat protein U/FanG" evidence="2">
    <location>
        <begin position="28"/>
        <end position="173"/>
    </location>
</feature>